<dbReference type="Pfam" id="PF02550">
    <property type="entry name" value="AcetylCoA_hydro"/>
    <property type="match status" value="1"/>
</dbReference>
<dbReference type="InterPro" id="IPR003702">
    <property type="entry name" value="ActCoA_hydro_N"/>
</dbReference>
<dbReference type="Gene3D" id="3.40.1080.10">
    <property type="entry name" value="Glutaconate Coenzyme A-transferase"/>
    <property type="match status" value="1"/>
</dbReference>
<dbReference type="SUPFAM" id="SSF100950">
    <property type="entry name" value="NagB/RpiA/CoA transferase-like"/>
    <property type="match status" value="2"/>
</dbReference>
<dbReference type="RefSeq" id="WP_073050149.1">
    <property type="nucleotide sequence ID" value="NZ_FQZL01000023.1"/>
</dbReference>
<comment type="similarity">
    <text evidence="1">Belongs to the acetyl-CoA hydrolase/transferase family.</text>
</comment>
<dbReference type="PANTHER" id="PTHR21432:SF20">
    <property type="entry name" value="ACETYL-COA HYDROLASE"/>
    <property type="match status" value="1"/>
</dbReference>
<evidence type="ECO:0000259" key="3">
    <source>
        <dbReference type="Pfam" id="PF02550"/>
    </source>
</evidence>
<dbReference type="GO" id="GO:0006083">
    <property type="term" value="P:acetate metabolic process"/>
    <property type="evidence" value="ECO:0007669"/>
    <property type="project" value="InterPro"/>
</dbReference>
<dbReference type="Pfam" id="PF13336">
    <property type="entry name" value="AcetylCoA_hyd_C"/>
    <property type="match status" value="1"/>
</dbReference>
<dbReference type="InterPro" id="IPR038460">
    <property type="entry name" value="AcetylCoA_hyd_C_sf"/>
</dbReference>
<evidence type="ECO:0000256" key="1">
    <source>
        <dbReference type="ARBA" id="ARBA00009632"/>
    </source>
</evidence>
<dbReference type="InterPro" id="IPR046433">
    <property type="entry name" value="ActCoA_hydro"/>
</dbReference>
<dbReference type="GO" id="GO:0008775">
    <property type="term" value="F:acetate CoA-transferase activity"/>
    <property type="evidence" value="ECO:0007669"/>
    <property type="project" value="InterPro"/>
</dbReference>
<sequence length="430" mass="47345">MRNLYKSKLTSPAEAVKVVKSNDRVVLGHCVGEPLLLVDALMDRKEELRNVEMVHMVPLGKSEYCSEEMDGHFRLNGIFMGGPTRKSLHDGFSDYTPCFFFEVPRLFEKDYLPVDVAMITVSTPDEHGYVSLGTSVDYTLMATKKAKIVIAEVNDRMIKTYGNSFIHISEIDHIIESSYDLPTLEPKPITDIERMIGENCAQLIEDGSTLQLGIGSIPDAVLLFLKDKKDLGIHSEMISDGVVDLYNAGVITNNAKSINRGKMIVTFLMGTQKLYDFAHNNPELEMHPVNYTNNPAVVCQNEKMISINSCVQIDLMGQINSETIGPKQFSGVGGQVDFVRGASMCPDGKSIIAIPSTAKGGKVSRIVPTLDEGSAVTTSRNDVNYVVTEYGVADLRGKTLAQRAEALINISHPDFREDLKKSISLSSQIS</sequence>
<organism evidence="5 6">
    <name type="scientific">Dethiosulfatibacter aminovorans DSM 17477</name>
    <dbReference type="NCBI Taxonomy" id="1121476"/>
    <lineage>
        <taxon>Bacteria</taxon>
        <taxon>Bacillati</taxon>
        <taxon>Bacillota</taxon>
        <taxon>Tissierellia</taxon>
        <taxon>Dethiosulfatibacter</taxon>
    </lineage>
</organism>
<evidence type="ECO:0000313" key="6">
    <source>
        <dbReference type="Proteomes" id="UP000184052"/>
    </source>
</evidence>
<feature type="domain" description="Acetyl-CoA hydrolase/transferase N-terminal" evidence="3">
    <location>
        <begin position="2"/>
        <end position="177"/>
    </location>
</feature>
<dbReference type="PANTHER" id="PTHR21432">
    <property type="entry name" value="ACETYL-COA HYDROLASE-RELATED"/>
    <property type="match status" value="1"/>
</dbReference>
<reference evidence="5 6" key="1">
    <citation type="submission" date="2016-11" db="EMBL/GenBank/DDBJ databases">
        <authorList>
            <person name="Jaros S."/>
            <person name="Januszkiewicz K."/>
            <person name="Wedrychowicz H."/>
        </authorList>
    </citation>
    <scope>NUCLEOTIDE SEQUENCE [LARGE SCALE GENOMIC DNA]</scope>
    <source>
        <strain evidence="5 6">DSM 17477</strain>
    </source>
</reference>
<keyword evidence="6" id="KW-1185">Reference proteome</keyword>
<dbReference type="InterPro" id="IPR026888">
    <property type="entry name" value="AcetylCoA_hyd_C"/>
</dbReference>
<dbReference type="Gene3D" id="3.40.1080.20">
    <property type="entry name" value="Acetyl-CoA hydrolase/transferase C-terminal domain"/>
    <property type="match status" value="1"/>
</dbReference>
<gene>
    <name evidence="5" type="ORF">SAMN02745751_02759</name>
</gene>
<evidence type="ECO:0000313" key="5">
    <source>
        <dbReference type="EMBL" id="SHJ51727.1"/>
    </source>
</evidence>
<evidence type="ECO:0000259" key="4">
    <source>
        <dbReference type="Pfam" id="PF13336"/>
    </source>
</evidence>
<dbReference type="Proteomes" id="UP000184052">
    <property type="component" value="Unassembled WGS sequence"/>
</dbReference>
<evidence type="ECO:0000256" key="2">
    <source>
        <dbReference type="ARBA" id="ARBA00022679"/>
    </source>
</evidence>
<accession>A0A1M6JYD2</accession>
<dbReference type="Gene3D" id="3.30.750.70">
    <property type="entry name" value="4-hydroxybutyrate coenzyme like domains"/>
    <property type="match status" value="1"/>
</dbReference>
<protein>
    <submittedName>
        <fullName evidence="5">4-hydroxybutyrate CoA-transferase</fullName>
    </submittedName>
</protein>
<dbReference type="EMBL" id="FQZL01000023">
    <property type="protein sequence ID" value="SHJ51727.1"/>
    <property type="molecule type" value="Genomic_DNA"/>
</dbReference>
<dbReference type="STRING" id="1121476.SAMN02745751_02759"/>
<dbReference type="InterPro" id="IPR037171">
    <property type="entry name" value="NagB/RpiA_transferase-like"/>
</dbReference>
<feature type="domain" description="Acetyl-CoA hydrolase/transferase C-terminal" evidence="4">
    <location>
        <begin position="270"/>
        <end position="422"/>
    </location>
</feature>
<keyword evidence="2 5" id="KW-0808">Transferase</keyword>
<name>A0A1M6JYD2_9FIRM</name>
<dbReference type="OrthoDB" id="9801795at2"/>
<proteinExistence type="inferred from homology"/>
<dbReference type="AlphaFoldDB" id="A0A1M6JYD2"/>